<dbReference type="AlphaFoldDB" id="A0A7V6A3K5"/>
<keyword evidence="3" id="KW-0328">Glycosyltransferase</keyword>
<dbReference type="PANTHER" id="PTHR43646">
    <property type="entry name" value="GLYCOSYLTRANSFERASE"/>
    <property type="match status" value="1"/>
</dbReference>
<evidence type="ECO:0000256" key="5">
    <source>
        <dbReference type="ARBA" id="ARBA00023136"/>
    </source>
</evidence>
<sequence length="239" mass="26258">MIPFSVIIPAFNEAQILGGTLSHLPVAPDLEIIVVDGGSTDTTLQVAAGFPGVKMLSAPQGRGSQMNAGALASSGRFLVFLHADTQIAPEHVNALRTAAADPEFHAGAFELKLTPAVPALRFISWGANRRARLLGLPYGDQVLIIRRNLFFALGGFTHRRPEDLDLVVRLRGRTCLRLLSPPVASSGRRWLKSGYFHTTLKNWLFLARHLAERALTSRWPEQGDIMSVRNEQRIVHSNQ</sequence>
<dbReference type="InterPro" id="IPR001173">
    <property type="entry name" value="Glyco_trans_2-like"/>
</dbReference>
<organism evidence="7">
    <name type="scientific">Desulfobacca acetoxidans</name>
    <dbReference type="NCBI Taxonomy" id="60893"/>
    <lineage>
        <taxon>Bacteria</taxon>
        <taxon>Pseudomonadati</taxon>
        <taxon>Thermodesulfobacteriota</taxon>
        <taxon>Desulfobaccia</taxon>
        <taxon>Desulfobaccales</taxon>
        <taxon>Desulfobaccaceae</taxon>
        <taxon>Desulfobacca</taxon>
    </lineage>
</organism>
<comment type="subcellular location">
    <subcellularLocation>
        <location evidence="1">Cell membrane</location>
    </subcellularLocation>
</comment>
<evidence type="ECO:0000256" key="4">
    <source>
        <dbReference type="ARBA" id="ARBA00022679"/>
    </source>
</evidence>
<gene>
    <name evidence="7" type="ORF">ENV52_08015</name>
</gene>
<evidence type="ECO:0000256" key="3">
    <source>
        <dbReference type="ARBA" id="ARBA00022676"/>
    </source>
</evidence>
<name>A0A7V6A3K5_9BACT</name>
<keyword evidence="5" id="KW-0472">Membrane</keyword>
<dbReference type="GO" id="GO:0016757">
    <property type="term" value="F:glycosyltransferase activity"/>
    <property type="evidence" value="ECO:0007669"/>
    <property type="project" value="UniProtKB-KW"/>
</dbReference>
<proteinExistence type="predicted"/>
<dbReference type="InterPro" id="IPR026461">
    <property type="entry name" value="Trfase_2_rSAM/seldom_assoc"/>
</dbReference>
<dbReference type="EMBL" id="DTGR01000132">
    <property type="protein sequence ID" value="HHS29629.1"/>
    <property type="molecule type" value="Genomic_DNA"/>
</dbReference>
<dbReference type="NCBIfam" id="TIGR04283">
    <property type="entry name" value="glyco_like_mftF"/>
    <property type="match status" value="1"/>
</dbReference>
<dbReference type="PANTHER" id="PTHR43646:SF2">
    <property type="entry name" value="GLYCOSYLTRANSFERASE 2-LIKE DOMAIN-CONTAINING PROTEIN"/>
    <property type="match status" value="1"/>
</dbReference>
<evidence type="ECO:0000259" key="6">
    <source>
        <dbReference type="Pfam" id="PF00535"/>
    </source>
</evidence>
<dbReference type="SUPFAM" id="SSF53448">
    <property type="entry name" value="Nucleotide-diphospho-sugar transferases"/>
    <property type="match status" value="1"/>
</dbReference>
<dbReference type="Pfam" id="PF00535">
    <property type="entry name" value="Glycos_transf_2"/>
    <property type="match status" value="1"/>
</dbReference>
<evidence type="ECO:0000313" key="7">
    <source>
        <dbReference type="EMBL" id="HHS29629.1"/>
    </source>
</evidence>
<dbReference type="Gene3D" id="3.90.550.10">
    <property type="entry name" value="Spore Coat Polysaccharide Biosynthesis Protein SpsA, Chain A"/>
    <property type="match status" value="1"/>
</dbReference>
<comment type="caution">
    <text evidence="7">The sequence shown here is derived from an EMBL/GenBank/DDBJ whole genome shotgun (WGS) entry which is preliminary data.</text>
</comment>
<dbReference type="CDD" id="cd02522">
    <property type="entry name" value="GT_2_like_a"/>
    <property type="match status" value="1"/>
</dbReference>
<feature type="domain" description="Glycosyltransferase 2-like" evidence="6">
    <location>
        <begin position="5"/>
        <end position="103"/>
    </location>
</feature>
<accession>A0A7V6A3K5</accession>
<evidence type="ECO:0000256" key="2">
    <source>
        <dbReference type="ARBA" id="ARBA00022475"/>
    </source>
</evidence>
<keyword evidence="4 7" id="KW-0808">Transferase</keyword>
<reference evidence="7" key="1">
    <citation type="journal article" date="2020" name="mSystems">
        <title>Genome- and Community-Level Interaction Insights into Carbon Utilization and Element Cycling Functions of Hydrothermarchaeota in Hydrothermal Sediment.</title>
        <authorList>
            <person name="Zhou Z."/>
            <person name="Liu Y."/>
            <person name="Xu W."/>
            <person name="Pan J."/>
            <person name="Luo Z.H."/>
            <person name="Li M."/>
        </authorList>
    </citation>
    <scope>NUCLEOTIDE SEQUENCE [LARGE SCALE GENOMIC DNA]</scope>
    <source>
        <strain evidence="7">SpSt-767</strain>
    </source>
</reference>
<dbReference type="GO" id="GO:0005886">
    <property type="term" value="C:plasma membrane"/>
    <property type="evidence" value="ECO:0007669"/>
    <property type="project" value="UniProtKB-SubCell"/>
</dbReference>
<protein>
    <submittedName>
        <fullName evidence="7">Glycosyltransferase</fullName>
    </submittedName>
</protein>
<keyword evidence="2" id="KW-1003">Cell membrane</keyword>
<dbReference type="InterPro" id="IPR029044">
    <property type="entry name" value="Nucleotide-diphossugar_trans"/>
</dbReference>
<evidence type="ECO:0000256" key="1">
    <source>
        <dbReference type="ARBA" id="ARBA00004236"/>
    </source>
</evidence>